<proteinExistence type="inferred from homology"/>
<dbReference type="Gene3D" id="3.40.50.720">
    <property type="entry name" value="NAD(P)-binding Rossmann-like Domain"/>
    <property type="match status" value="1"/>
</dbReference>
<evidence type="ECO:0000256" key="2">
    <source>
        <dbReference type="ARBA" id="ARBA00022857"/>
    </source>
</evidence>
<evidence type="ECO:0000256" key="1">
    <source>
        <dbReference type="ARBA" id="ARBA00006328"/>
    </source>
</evidence>
<dbReference type="InterPro" id="IPR008030">
    <property type="entry name" value="NmrA-like"/>
</dbReference>
<evidence type="ECO:0000313" key="4">
    <source>
        <dbReference type="EMBL" id="WWD07018.1"/>
    </source>
</evidence>
<dbReference type="GeneID" id="91103916"/>
<accession>A0AAX4KLJ2</accession>
<dbReference type="Proteomes" id="UP001358614">
    <property type="component" value="Chromosome 1"/>
</dbReference>
<dbReference type="InterPro" id="IPR036291">
    <property type="entry name" value="NAD(P)-bd_dom_sf"/>
</dbReference>
<dbReference type="PANTHER" id="PTHR42748:SF25">
    <property type="entry name" value="NMRA FAMILY PROTEIN"/>
    <property type="match status" value="1"/>
</dbReference>
<dbReference type="Pfam" id="PF05368">
    <property type="entry name" value="NmrA"/>
    <property type="match status" value="1"/>
</dbReference>
<sequence>MTALRTILVGGATGRQGSALIDALISTPDTHSQFRLLTKSPKMIRLVQGDLNNPKEVFQRARESSPDGKVWGVFSMQDKDPKVYPNYLDSPEVKQSFGLIEESIKNGVQYFVYTSGDRGGNEKSWENETNVPHFRTKHHIERYLLDQIKETNSTMKWTIFRPTMFYENLEPGFDIKIFMTSYRDTLKNKKCQWISTIDIGIFVSKAFLNPEEYHGKAISLAAEEFTFEELDEKFKKVTGKGVPVTFGLMGKTLGLAANHYQLMLDWFRDEGYQVDIEECKRIHPGVMSMEAWLREKSAYPKRV</sequence>
<keyword evidence="2" id="KW-0521">NADP</keyword>
<dbReference type="RefSeq" id="XP_066084985.1">
    <property type="nucleotide sequence ID" value="XM_066228888.1"/>
</dbReference>
<protein>
    <recommendedName>
        <fullName evidence="3">NmrA-like domain-containing protein</fullName>
    </recommendedName>
</protein>
<organism evidence="4 5">
    <name type="scientific">Kwoniella europaea PYCC6329</name>
    <dbReference type="NCBI Taxonomy" id="1423913"/>
    <lineage>
        <taxon>Eukaryota</taxon>
        <taxon>Fungi</taxon>
        <taxon>Dikarya</taxon>
        <taxon>Basidiomycota</taxon>
        <taxon>Agaricomycotina</taxon>
        <taxon>Tremellomycetes</taxon>
        <taxon>Tremellales</taxon>
        <taxon>Cryptococcaceae</taxon>
        <taxon>Kwoniella</taxon>
    </lineage>
</organism>
<gene>
    <name evidence="4" type="ORF">V865_005115</name>
</gene>
<dbReference type="SUPFAM" id="SSF51735">
    <property type="entry name" value="NAD(P)-binding Rossmann-fold domains"/>
    <property type="match status" value="1"/>
</dbReference>
<dbReference type="EMBL" id="CP144089">
    <property type="protein sequence ID" value="WWD07018.1"/>
    <property type="molecule type" value="Genomic_DNA"/>
</dbReference>
<dbReference type="GO" id="GO:0005634">
    <property type="term" value="C:nucleus"/>
    <property type="evidence" value="ECO:0007669"/>
    <property type="project" value="TreeGrafter"/>
</dbReference>
<dbReference type="PANTHER" id="PTHR42748">
    <property type="entry name" value="NITROGEN METABOLITE REPRESSION PROTEIN NMRA FAMILY MEMBER"/>
    <property type="match status" value="1"/>
</dbReference>
<dbReference type="AlphaFoldDB" id="A0AAX4KLJ2"/>
<evidence type="ECO:0000313" key="5">
    <source>
        <dbReference type="Proteomes" id="UP001358614"/>
    </source>
</evidence>
<dbReference type="Gene3D" id="3.90.25.10">
    <property type="entry name" value="UDP-galactose 4-epimerase, domain 1"/>
    <property type="match status" value="1"/>
</dbReference>
<feature type="domain" description="NmrA-like" evidence="3">
    <location>
        <begin position="6"/>
        <end position="247"/>
    </location>
</feature>
<dbReference type="KEGG" id="ker:91103916"/>
<dbReference type="InterPro" id="IPR051164">
    <property type="entry name" value="NmrA-like_oxidored"/>
</dbReference>
<evidence type="ECO:0000259" key="3">
    <source>
        <dbReference type="Pfam" id="PF05368"/>
    </source>
</evidence>
<comment type="similarity">
    <text evidence="1">Belongs to the NmrA-type oxidoreductase family.</text>
</comment>
<reference evidence="4 5" key="1">
    <citation type="submission" date="2024-01" db="EMBL/GenBank/DDBJ databases">
        <title>Comparative genomics of Cryptococcus and Kwoniella reveals pathogenesis evolution and contrasting modes of karyotype evolution via chromosome fusion or intercentromeric recombination.</title>
        <authorList>
            <person name="Coelho M.A."/>
            <person name="David-Palma M."/>
            <person name="Shea T."/>
            <person name="Bowers K."/>
            <person name="McGinley-Smith S."/>
            <person name="Mohammad A.W."/>
            <person name="Gnirke A."/>
            <person name="Yurkov A.M."/>
            <person name="Nowrousian M."/>
            <person name="Sun S."/>
            <person name="Cuomo C.A."/>
            <person name="Heitman J."/>
        </authorList>
    </citation>
    <scope>NUCLEOTIDE SEQUENCE [LARGE SCALE GENOMIC DNA]</scope>
    <source>
        <strain evidence="4 5">PYCC6329</strain>
    </source>
</reference>
<keyword evidence="5" id="KW-1185">Reference proteome</keyword>
<name>A0AAX4KLJ2_9TREE</name>